<feature type="domain" description="Leucine-binding protein" evidence="4">
    <location>
        <begin position="42"/>
        <end position="387"/>
    </location>
</feature>
<evidence type="ECO:0000256" key="3">
    <source>
        <dbReference type="SAM" id="SignalP"/>
    </source>
</evidence>
<dbReference type="CDD" id="cd06347">
    <property type="entry name" value="PBP1_ABC_LivK_ligand_binding-like"/>
    <property type="match status" value="1"/>
</dbReference>
<dbReference type="Pfam" id="PF13458">
    <property type="entry name" value="Peripla_BP_6"/>
    <property type="match status" value="1"/>
</dbReference>
<dbReference type="SUPFAM" id="SSF53822">
    <property type="entry name" value="Periplasmic binding protein-like I"/>
    <property type="match status" value="1"/>
</dbReference>
<proteinExistence type="inferred from homology"/>
<dbReference type="Gene3D" id="3.40.50.2300">
    <property type="match status" value="2"/>
</dbReference>
<dbReference type="eggNOG" id="COG0683">
    <property type="taxonomic scope" value="Bacteria"/>
</dbReference>
<gene>
    <name evidence="5" type="ordered locus">Swol_2556</name>
</gene>
<dbReference type="InterPro" id="IPR028082">
    <property type="entry name" value="Peripla_BP_I"/>
</dbReference>
<keyword evidence="6" id="KW-1185">Reference proteome</keyword>
<dbReference type="PANTHER" id="PTHR30483:SF6">
    <property type="entry name" value="PERIPLASMIC BINDING PROTEIN OF ABC TRANSPORTER FOR NATURAL AMINO ACIDS"/>
    <property type="match status" value="1"/>
</dbReference>
<sequence length="392" mass="41859">MRVSKRLVFLVLMLFTLGVLAGCGSKPEGGDKAGGDKAAVETIPVGINVELSGDLASYGSNSRNGMVLAIEEINQAGGVLGKELKYIERDCQSKPDEAMNNSAALAGEKIIAQLGPLTSGAVAGSTPVMMQNKIPLIAPAATAENVTVEEKTGKTLDYIFRVCYLDADQARRMAEFALNDLKVKNAVIFGSTSDDYAKGLAKYFEEAFVAGGGKIVAKEGYVNGDKDFKATLTKLRSKNPEFIYVPGYYTEVALLIKQARDLDIKVPIGGGDGWDSPDMVKVAGAEALNNTYFANHYSVEDPSPVISSFVKAYEAKYKKLPDSFAALGYDSAKILAQAIKDAGEADSAKVAQALAKIKDFPGITGTMSINEKHNPVKEIVVIEYKDGKLVSR</sequence>
<evidence type="ECO:0000313" key="6">
    <source>
        <dbReference type="Proteomes" id="UP000001968"/>
    </source>
</evidence>
<dbReference type="KEGG" id="swo:Swol_2556"/>
<dbReference type="Proteomes" id="UP000001968">
    <property type="component" value="Chromosome"/>
</dbReference>
<accession>Q0ATW1</accession>
<dbReference type="OrthoDB" id="9783240at2"/>
<dbReference type="EMBL" id="CP000448">
    <property type="protein sequence ID" value="ABI69843.1"/>
    <property type="molecule type" value="Genomic_DNA"/>
</dbReference>
<protein>
    <submittedName>
        <fullName evidence="5">Branched chain amino acid ABC transporter (Substrate-binding protein)</fullName>
    </submittedName>
</protein>
<keyword evidence="2 3" id="KW-0732">Signal</keyword>
<dbReference type="RefSeq" id="WP_011641923.1">
    <property type="nucleotide sequence ID" value="NC_008346.1"/>
</dbReference>
<comment type="similarity">
    <text evidence="1">Belongs to the leucine-binding protein family.</text>
</comment>
<name>Q0ATW1_SYNWW</name>
<reference evidence="6" key="1">
    <citation type="journal article" date="2010" name="Environ. Microbiol.">
        <title>The genome of Syntrophomonas wolfei: new insights into syntrophic metabolism and biohydrogen production.</title>
        <authorList>
            <person name="Sieber J.R."/>
            <person name="Sims D.R."/>
            <person name="Han C."/>
            <person name="Kim E."/>
            <person name="Lykidis A."/>
            <person name="Lapidus A.L."/>
            <person name="McDonnald E."/>
            <person name="Rohlin L."/>
            <person name="Culley D.E."/>
            <person name="Gunsalus R."/>
            <person name="McInerney M.J."/>
        </authorList>
    </citation>
    <scope>NUCLEOTIDE SEQUENCE [LARGE SCALE GENOMIC DNA]</scope>
    <source>
        <strain evidence="6">DSM 2245B / Goettingen</strain>
    </source>
</reference>
<dbReference type="PROSITE" id="PS51257">
    <property type="entry name" value="PROKAR_LIPOPROTEIN"/>
    <property type="match status" value="1"/>
</dbReference>
<organism evidence="5 6">
    <name type="scientific">Syntrophomonas wolfei subsp. wolfei (strain DSM 2245B / Goettingen)</name>
    <dbReference type="NCBI Taxonomy" id="335541"/>
    <lineage>
        <taxon>Bacteria</taxon>
        <taxon>Bacillati</taxon>
        <taxon>Bacillota</taxon>
        <taxon>Clostridia</taxon>
        <taxon>Eubacteriales</taxon>
        <taxon>Syntrophomonadaceae</taxon>
        <taxon>Syntrophomonas</taxon>
    </lineage>
</organism>
<dbReference type="InterPro" id="IPR051010">
    <property type="entry name" value="BCAA_transport"/>
</dbReference>
<evidence type="ECO:0000256" key="2">
    <source>
        <dbReference type="ARBA" id="ARBA00022729"/>
    </source>
</evidence>
<feature type="signal peptide" evidence="3">
    <location>
        <begin position="1"/>
        <end position="21"/>
    </location>
</feature>
<dbReference type="PANTHER" id="PTHR30483">
    <property type="entry name" value="LEUCINE-SPECIFIC-BINDING PROTEIN"/>
    <property type="match status" value="1"/>
</dbReference>
<evidence type="ECO:0000259" key="4">
    <source>
        <dbReference type="Pfam" id="PF13458"/>
    </source>
</evidence>
<dbReference type="STRING" id="335541.Swol_2556"/>
<feature type="chain" id="PRO_5004168535" evidence="3">
    <location>
        <begin position="22"/>
        <end position="392"/>
    </location>
</feature>
<dbReference type="HOGENOM" id="CLU_027128_6_1_9"/>
<dbReference type="InterPro" id="IPR028081">
    <property type="entry name" value="Leu-bd"/>
</dbReference>
<evidence type="ECO:0000313" key="5">
    <source>
        <dbReference type="EMBL" id="ABI69843.1"/>
    </source>
</evidence>
<dbReference type="AlphaFoldDB" id="Q0ATW1"/>
<evidence type="ECO:0000256" key="1">
    <source>
        <dbReference type="ARBA" id="ARBA00010062"/>
    </source>
</evidence>